<evidence type="ECO:0000259" key="1">
    <source>
        <dbReference type="Pfam" id="PF01636"/>
    </source>
</evidence>
<dbReference type="PANTHER" id="PTHR47829">
    <property type="entry name" value="HYDROLASE, PUTATIVE (AFU_ORTHOLOGUE AFUA_1G12880)-RELATED"/>
    <property type="match status" value="1"/>
</dbReference>
<sequence length="399" mass="44875">MAGAVRQPIDQKALERYLEQNVPEIKTPLELKQVLLLWGATFPYCGNIQADHHHHQFGFGQSNPTYQITDAQNQKYVLRKKPPGKLLSKTAHQVDREFRVIHALEGTDVAVPKAYCLCEDDSIIGTAFYIMSFLDGRMFENPSFPGVSGDDRRAMWKDAVRTLGKLHRVRPQDVGLETFGRPSGFYSRQIKTFGRLSESQAAATDADSGEAVGPIPHFSDFLSFFQQNQPQDRGVLVHGDYKIDNLVFHKSEPRVIGILDWEMSTVGHPYADLTNLISPWTISNATPSWPRIHADTAFLHPSQPKSTNSEYPGLPTREEAVAWYEETAGFSIPARELAWATSFALFRDSIIFQGIAARFALRQASSDRAMMYGRERGPYAEMAWVMVERIRGVGRGAKL</sequence>
<evidence type="ECO:0000313" key="3">
    <source>
        <dbReference type="Proteomes" id="UP001310890"/>
    </source>
</evidence>
<dbReference type="PANTHER" id="PTHR47829:SF1">
    <property type="entry name" value="HAD FAMILY PHOSPHATASE"/>
    <property type="match status" value="1"/>
</dbReference>
<dbReference type="EMBL" id="JAVRRL010000003">
    <property type="protein sequence ID" value="KAK5117999.1"/>
    <property type="molecule type" value="Genomic_DNA"/>
</dbReference>
<dbReference type="InterPro" id="IPR041726">
    <property type="entry name" value="ACAD10_11_N"/>
</dbReference>
<dbReference type="InterPro" id="IPR002575">
    <property type="entry name" value="Aminoglycoside_PTrfase"/>
</dbReference>
<protein>
    <recommendedName>
        <fullName evidence="1">Aminoglycoside phosphotransferase domain-containing protein</fullName>
    </recommendedName>
</protein>
<dbReference type="Gene3D" id="3.90.1200.10">
    <property type="match status" value="1"/>
</dbReference>
<dbReference type="Proteomes" id="UP001310890">
    <property type="component" value="Unassembled WGS sequence"/>
</dbReference>
<dbReference type="Pfam" id="PF01636">
    <property type="entry name" value="APH"/>
    <property type="match status" value="1"/>
</dbReference>
<reference evidence="2" key="1">
    <citation type="submission" date="2023-08" db="EMBL/GenBank/DDBJ databases">
        <title>Black Yeasts Isolated from many extreme environments.</title>
        <authorList>
            <person name="Coleine C."/>
            <person name="Stajich J.E."/>
            <person name="Selbmann L."/>
        </authorList>
    </citation>
    <scope>NUCLEOTIDE SEQUENCE</scope>
    <source>
        <strain evidence="2">CCFEE 5401</strain>
    </source>
</reference>
<proteinExistence type="predicted"/>
<evidence type="ECO:0000313" key="2">
    <source>
        <dbReference type="EMBL" id="KAK5117999.1"/>
    </source>
</evidence>
<organism evidence="2 3">
    <name type="scientific">Meristemomyces frigidus</name>
    <dbReference type="NCBI Taxonomy" id="1508187"/>
    <lineage>
        <taxon>Eukaryota</taxon>
        <taxon>Fungi</taxon>
        <taxon>Dikarya</taxon>
        <taxon>Ascomycota</taxon>
        <taxon>Pezizomycotina</taxon>
        <taxon>Dothideomycetes</taxon>
        <taxon>Dothideomycetidae</taxon>
        <taxon>Mycosphaerellales</taxon>
        <taxon>Teratosphaeriaceae</taxon>
        <taxon>Meristemomyces</taxon>
    </lineage>
</organism>
<dbReference type="CDD" id="cd05154">
    <property type="entry name" value="ACAD10_11_N-like"/>
    <property type="match status" value="1"/>
</dbReference>
<feature type="domain" description="Aminoglycoside phosphotransferase" evidence="1">
    <location>
        <begin position="56"/>
        <end position="282"/>
    </location>
</feature>
<dbReference type="SUPFAM" id="SSF56112">
    <property type="entry name" value="Protein kinase-like (PK-like)"/>
    <property type="match status" value="1"/>
</dbReference>
<dbReference type="InterPro" id="IPR052898">
    <property type="entry name" value="ACAD10-like"/>
</dbReference>
<comment type="caution">
    <text evidence="2">The sequence shown here is derived from an EMBL/GenBank/DDBJ whole genome shotgun (WGS) entry which is preliminary data.</text>
</comment>
<gene>
    <name evidence="2" type="ORF">LTR62_004043</name>
</gene>
<dbReference type="AlphaFoldDB" id="A0AAN7YSE3"/>
<name>A0AAN7YSE3_9PEZI</name>
<dbReference type="Gene3D" id="3.30.200.20">
    <property type="entry name" value="Phosphorylase Kinase, domain 1"/>
    <property type="match status" value="1"/>
</dbReference>
<accession>A0AAN7YSE3</accession>
<dbReference type="InterPro" id="IPR011009">
    <property type="entry name" value="Kinase-like_dom_sf"/>
</dbReference>